<dbReference type="EC" id="2.3.2.27" evidence="6"/>
<dbReference type="InterPro" id="IPR013956">
    <property type="entry name" value="E3_ubiquit_lig_Bre1"/>
</dbReference>
<evidence type="ECO:0000256" key="3">
    <source>
        <dbReference type="ARBA" id="ARBA00022771"/>
    </source>
</evidence>
<feature type="region of interest" description="Disordered" evidence="8">
    <location>
        <begin position="1"/>
        <end position="40"/>
    </location>
</feature>
<keyword evidence="3 6" id="KW-0863">Zinc-finger</keyword>
<keyword evidence="6" id="KW-0156">Chromatin regulator</keyword>
<feature type="compositionally biased region" description="Polar residues" evidence="8">
    <location>
        <begin position="17"/>
        <end position="33"/>
    </location>
</feature>
<feature type="compositionally biased region" description="Polar residues" evidence="8">
    <location>
        <begin position="283"/>
        <end position="302"/>
    </location>
</feature>
<feature type="coiled-coil region" evidence="7">
    <location>
        <begin position="597"/>
        <end position="624"/>
    </location>
</feature>
<dbReference type="GO" id="GO:0005634">
    <property type="term" value="C:nucleus"/>
    <property type="evidence" value="ECO:0007669"/>
    <property type="project" value="UniProtKB-SubCell"/>
</dbReference>
<evidence type="ECO:0000256" key="6">
    <source>
        <dbReference type="RuleBase" id="RU365038"/>
    </source>
</evidence>
<comment type="caution">
    <text evidence="9">The sequence shown here is derived from an EMBL/GenBank/DDBJ whole genome shotgun (WGS) entry which is preliminary data.</text>
</comment>
<comment type="subcellular location">
    <subcellularLocation>
        <location evidence="1 6">Nucleus</location>
    </subcellularLocation>
</comment>
<protein>
    <recommendedName>
        <fullName evidence="6">E3 ubiquitin protein ligase</fullName>
        <ecNumber evidence="6">2.3.2.27</ecNumber>
    </recommendedName>
</protein>
<dbReference type="PANTHER" id="PTHR23163:SF8">
    <property type="entry name" value="E3 UBIQUITIN-PROTEIN LIGASE BRE1-LIKE 2"/>
    <property type="match status" value="1"/>
</dbReference>
<dbReference type="Proteomes" id="UP000290289">
    <property type="component" value="Chromosome 8"/>
</dbReference>
<feature type="region of interest" description="Disordered" evidence="8">
    <location>
        <begin position="278"/>
        <end position="302"/>
    </location>
</feature>
<feature type="coiled-coil region" evidence="7">
    <location>
        <begin position="405"/>
        <end position="439"/>
    </location>
</feature>
<accession>A0A498JCP0</accession>
<comment type="pathway">
    <text evidence="6">Protein modification; protein ubiquitination.</text>
</comment>
<gene>
    <name evidence="9" type="ORF">DVH24_033463</name>
</gene>
<comment type="catalytic activity">
    <reaction evidence="6">
        <text>S-ubiquitinyl-[E2 ubiquitin-conjugating enzyme]-L-cysteine + [acceptor protein]-L-lysine = [E2 ubiquitin-conjugating enzyme]-L-cysteine + N(6)-ubiquitinyl-[acceptor protein]-L-lysine.</text>
        <dbReference type="EC" id="2.3.2.27"/>
    </reaction>
</comment>
<dbReference type="STRING" id="3750.A0A498JCP0"/>
<dbReference type="AlphaFoldDB" id="A0A498JCP0"/>
<dbReference type="GO" id="GO:0016567">
    <property type="term" value="P:protein ubiquitination"/>
    <property type="evidence" value="ECO:0007669"/>
    <property type="project" value="UniProtKB-UniRule"/>
</dbReference>
<organism evidence="9 10">
    <name type="scientific">Malus domestica</name>
    <name type="common">Apple</name>
    <name type="synonym">Pyrus malus</name>
    <dbReference type="NCBI Taxonomy" id="3750"/>
    <lineage>
        <taxon>Eukaryota</taxon>
        <taxon>Viridiplantae</taxon>
        <taxon>Streptophyta</taxon>
        <taxon>Embryophyta</taxon>
        <taxon>Tracheophyta</taxon>
        <taxon>Spermatophyta</taxon>
        <taxon>Magnoliopsida</taxon>
        <taxon>eudicotyledons</taxon>
        <taxon>Gunneridae</taxon>
        <taxon>Pentapetalae</taxon>
        <taxon>rosids</taxon>
        <taxon>fabids</taxon>
        <taxon>Rosales</taxon>
        <taxon>Rosaceae</taxon>
        <taxon>Amygdaloideae</taxon>
        <taxon>Maleae</taxon>
        <taxon>Malus</taxon>
    </lineage>
</organism>
<proteinExistence type="inferred from homology"/>
<dbReference type="GO" id="GO:0033503">
    <property type="term" value="C:HULC complex"/>
    <property type="evidence" value="ECO:0007669"/>
    <property type="project" value="TreeGrafter"/>
</dbReference>
<dbReference type="PANTHER" id="PTHR23163">
    <property type="entry name" value="RING FINGER PROTEIN-RELATED"/>
    <property type="match status" value="1"/>
</dbReference>
<dbReference type="GO" id="GO:0008270">
    <property type="term" value="F:zinc ion binding"/>
    <property type="evidence" value="ECO:0007669"/>
    <property type="project" value="UniProtKB-KW"/>
</dbReference>
<dbReference type="GO" id="GO:0006325">
    <property type="term" value="P:chromatin organization"/>
    <property type="evidence" value="ECO:0007669"/>
    <property type="project" value="UniProtKB-KW"/>
</dbReference>
<evidence type="ECO:0000256" key="8">
    <source>
        <dbReference type="SAM" id="MobiDB-lite"/>
    </source>
</evidence>
<sequence>MENSDSDEPEKKRPHLNSLSPTMARSSSTSPPKNHSVDAAALQLQNQQLNQQVDKQKLDLQDLEAKMQELKDKQGSYDDFLITMNQLWNQLVDDLILLGLCAGGDQNALEILDGADYSRGSIPSCSAEEMFLFRLLQQDSLEANGNDEIVKYVEETLALRHTSTMNLLELLEHAIHAHREKTMNISHTLDGKISSEDAIIQFSKIDDMMEREVKNLHEGIDFLHLKHKEYADVIRTYLSSHSRDQSEIRRITGELDDKMADLELKRRKLINLKMQKDVGPGVQNHTSSALNGTLSPEKSTERTISLQELRNSIEETRILEADRLSEYQEANEENLALSKQLQEFQDEMKDDKYVLSSRLYSMLNDQLQHWNAELDRYKTLTDSLQADRTLVVRREKDLNVKLESADAVRNAIDNSDSRIEELELQLQKCIIAKNDFEINMEEAVQDSGRKDIIAEFRVMASSLCKEMGMVETQLKRWKETAHETVSLRDKAQSLKASLSTKTNEQKILVDKCGEQVIEIKSLKALIEKFQKEKLELQIFLDMYAQESYENRDLMEIKESERRAYSQAEMLKNALDEHSLELRVKAANEAEAACQQRLSATEAEITELSAKLDASERDVMELTEAIGIKDKEAEAYISEIETIGQAYEDMQMQNQHLLQQVTERDDYNIKLVSESVKAKQAQSFVVSDKQALAKQLQQVNTSLESLKIRVSHGEEQMMALPIDAIKTAEEDRQLAVNVETVKWELADSEKELQWLKSAFASSEKEHVHTEKDIDDIRLELDNERSSRKNLEEQLGELNGIVAEMSSETGEAAIQKLQTEIKFCKNILQCSVCTDRPKEILNNPTAVLPKSPFLGLGFEPITNPLKSSHFYTKPRNPKLRIHASLLEAPVLWAGRLCIFYALLKTGLAGSPASPLLSDLGRAEGEEGDGVFSGSVDLGFSKWLNSIQGKPAKEAADKRKLVSKWHPTTKGTLRRNYRVPSKSEGRRLLKGIASLLSDDDHFVDATSHKIRRETAHGESVCCNNVRALFDELPTPHLVVEITPFPAGSLTENDYTKAEKLERVLRSGPHKIAQLIGVDVPGLHRESPASV</sequence>
<feature type="coiled-coil region" evidence="7">
    <location>
        <begin position="327"/>
        <end position="380"/>
    </location>
</feature>
<keyword evidence="2 6" id="KW-0479">Metal-binding</keyword>
<dbReference type="EMBL" id="RDQH01000334">
    <property type="protein sequence ID" value="RXH92567.1"/>
    <property type="molecule type" value="Genomic_DNA"/>
</dbReference>
<evidence type="ECO:0000256" key="5">
    <source>
        <dbReference type="ARBA" id="ARBA00023242"/>
    </source>
</evidence>
<dbReference type="UniPathway" id="UPA00143"/>
<keyword evidence="10" id="KW-1185">Reference proteome</keyword>
<keyword evidence="6 7" id="KW-0175">Coiled coil</keyword>
<evidence type="ECO:0000256" key="1">
    <source>
        <dbReference type="ARBA" id="ARBA00004123"/>
    </source>
</evidence>
<keyword evidence="6" id="KW-0833">Ubl conjugation pathway</keyword>
<feature type="coiled-coil region" evidence="7">
    <location>
        <begin position="772"/>
        <end position="806"/>
    </location>
</feature>
<reference evidence="9" key="1">
    <citation type="submission" date="2018-10" db="EMBL/GenBank/DDBJ databases">
        <title>A high-quality apple genome assembly.</title>
        <authorList>
            <person name="Hu J."/>
        </authorList>
    </citation>
    <scope>NUCLEOTIDE SEQUENCE [LARGE SCALE GENOMIC DNA]</scope>
    <source>
        <tissue evidence="9">Young leaf</tissue>
    </source>
</reference>
<evidence type="ECO:0000313" key="10">
    <source>
        <dbReference type="Proteomes" id="UP000290289"/>
    </source>
</evidence>
<evidence type="ECO:0000313" key="9">
    <source>
        <dbReference type="EMBL" id="RXH92567.1"/>
    </source>
</evidence>
<keyword evidence="6" id="KW-0808">Transferase</keyword>
<evidence type="ECO:0000256" key="2">
    <source>
        <dbReference type="ARBA" id="ARBA00022723"/>
    </source>
</evidence>
<evidence type="ECO:0000256" key="7">
    <source>
        <dbReference type="SAM" id="Coils"/>
    </source>
</evidence>
<comment type="similarity">
    <text evidence="6">Belongs to the BRE1 family.</text>
</comment>
<name>A0A498JCP0_MALDO</name>
<evidence type="ECO:0000256" key="4">
    <source>
        <dbReference type="ARBA" id="ARBA00022833"/>
    </source>
</evidence>
<keyword evidence="4 6" id="KW-0862">Zinc</keyword>
<keyword evidence="5 6" id="KW-0539">Nucleus</keyword>
<dbReference type="GO" id="GO:0061630">
    <property type="term" value="F:ubiquitin protein ligase activity"/>
    <property type="evidence" value="ECO:0007669"/>
    <property type="project" value="UniProtKB-EC"/>
</dbReference>